<dbReference type="AlphaFoldDB" id="A0A382MH01"/>
<accession>A0A382MH01</accession>
<feature type="non-terminal residue" evidence="2">
    <location>
        <position position="92"/>
    </location>
</feature>
<dbReference type="SUPFAM" id="SSF50891">
    <property type="entry name" value="Cyclophilin-like"/>
    <property type="match status" value="1"/>
</dbReference>
<dbReference type="Pfam" id="PF00160">
    <property type="entry name" value="Pro_isomerase"/>
    <property type="match status" value="1"/>
</dbReference>
<name>A0A382MH01_9ZZZZ</name>
<reference evidence="2" key="1">
    <citation type="submission" date="2018-05" db="EMBL/GenBank/DDBJ databases">
        <authorList>
            <person name="Lanie J.A."/>
            <person name="Ng W.-L."/>
            <person name="Kazmierczak K.M."/>
            <person name="Andrzejewski T.M."/>
            <person name="Davidsen T.M."/>
            <person name="Wayne K.J."/>
            <person name="Tettelin H."/>
            <person name="Glass J.I."/>
            <person name="Rusch D."/>
            <person name="Podicherti R."/>
            <person name="Tsui H.-C.T."/>
            <person name="Winkler M.E."/>
        </authorList>
    </citation>
    <scope>NUCLEOTIDE SEQUENCE</scope>
</reference>
<dbReference type="EMBL" id="UINC01092984">
    <property type="protein sequence ID" value="SVC47037.1"/>
    <property type="molecule type" value="Genomic_DNA"/>
</dbReference>
<feature type="domain" description="PPIase cyclophilin-type" evidence="1">
    <location>
        <begin position="38"/>
        <end position="82"/>
    </location>
</feature>
<evidence type="ECO:0000259" key="1">
    <source>
        <dbReference type="Pfam" id="PF00160"/>
    </source>
</evidence>
<protein>
    <recommendedName>
        <fullName evidence="1">PPIase cyclophilin-type domain-containing protein</fullName>
    </recommendedName>
</protein>
<proteinExistence type="predicted"/>
<sequence>MKGVNMLSRIIILSLLCILSASRGLFSLVQAHELTHTVVMATSLGEIEVVLDEGHAPVTVSNFLRYVDEGQYNGGVFHRTVTMENQPNNDVK</sequence>
<dbReference type="Gene3D" id="2.40.100.10">
    <property type="entry name" value="Cyclophilin-like"/>
    <property type="match status" value="1"/>
</dbReference>
<evidence type="ECO:0000313" key="2">
    <source>
        <dbReference type="EMBL" id="SVC47037.1"/>
    </source>
</evidence>
<gene>
    <name evidence="2" type="ORF">METZ01_LOCUS299891</name>
</gene>
<dbReference type="GO" id="GO:0003755">
    <property type="term" value="F:peptidyl-prolyl cis-trans isomerase activity"/>
    <property type="evidence" value="ECO:0007669"/>
    <property type="project" value="InterPro"/>
</dbReference>
<dbReference type="InterPro" id="IPR029000">
    <property type="entry name" value="Cyclophilin-like_dom_sf"/>
</dbReference>
<dbReference type="InterPro" id="IPR002130">
    <property type="entry name" value="Cyclophilin-type_PPIase_dom"/>
</dbReference>
<organism evidence="2">
    <name type="scientific">marine metagenome</name>
    <dbReference type="NCBI Taxonomy" id="408172"/>
    <lineage>
        <taxon>unclassified sequences</taxon>
        <taxon>metagenomes</taxon>
        <taxon>ecological metagenomes</taxon>
    </lineage>
</organism>